<evidence type="ECO:0000256" key="4">
    <source>
        <dbReference type="ARBA" id="ARBA00007037"/>
    </source>
</evidence>
<dbReference type="NCBIfam" id="TIGR03531">
    <property type="entry name" value="selenium_SpcS"/>
    <property type="match status" value="1"/>
</dbReference>
<comment type="caution">
    <text evidence="21">The sequence shown here is derived from an EMBL/GenBank/DDBJ whole genome shotgun (WGS) entry which is preliminary data.</text>
</comment>
<evidence type="ECO:0000256" key="9">
    <source>
        <dbReference type="ARBA" id="ARBA00022884"/>
    </source>
</evidence>
<comment type="subunit">
    <text evidence="13">Homotetramer formed by a catalytic dimer and a non-catalytic dimer serving as a binding platform that orients tRNASec for catalysis. Each tetramer binds the CCA ends of two tRNAs which point to the active sites of the catalytic dimer.</text>
</comment>
<keyword evidence="18" id="KW-0963">Cytoplasm</keyword>
<evidence type="ECO:0000256" key="8">
    <source>
        <dbReference type="ARBA" id="ARBA00022679"/>
    </source>
</evidence>
<evidence type="ECO:0000313" key="21">
    <source>
        <dbReference type="EMBL" id="KAK5650558.1"/>
    </source>
</evidence>
<evidence type="ECO:0000256" key="13">
    <source>
        <dbReference type="ARBA" id="ARBA00026053"/>
    </source>
</evidence>
<dbReference type="GO" id="GO:0098621">
    <property type="term" value="F:O-phosphoseryl-tRNA(Sec) selenium transferase activity"/>
    <property type="evidence" value="ECO:0007669"/>
    <property type="project" value="UniProtKB-EC"/>
</dbReference>
<keyword evidence="11 18" id="KW-0648">Protein biosynthesis</keyword>
<dbReference type="InterPro" id="IPR015421">
    <property type="entry name" value="PyrdxlP-dep_Trfase_major"/>
</dbReference>
<dbReference type="PANTHER" id="PTHR12944:SF2">
    <property type="entry name" value="O-PHOSPHOSERYL-TRNA(SEC) SELENIUM TRANSFERASE"/>
    <property type="match status" value="1"/>
</dbReference>
<name>A0AAN7ZXD3_9COLE</name>
<keyword evidence="8 18" id="KW-0808">Transferase</keyword>
<comment type="function">
    <text evidence="2 18">Converts O-phosphoseryl-tRNA(Sec) to selenocysteinyl-tRNA(Sec) required for selenoprotein biosynthesis.</text>
</comment>
<keyword evidence="7 18" id="KW-0820">tRNA-binding</keyword>
<comment type="similarity">
    <text evidence="4 18">Belongs to the SepSecS family.</text>
</comment>
<evidence type="ECO:0000256" key="19">
    <source>
        <dbReference type="PIRSR" id="PIRSR017689-1"/>
    </source>
</evidence>
<keyword evidence="9 18" id="KW-0694">RNA-binding</keyword>
<feature type="binding site" evidence="19">
    <location>
        <position position="97"/>
    </location>
    <ligand>
        <name>substrate</name>
    </ligand>
</feature>
<dbReference type="InterPro" id="IPR015424">
    <property type="entry name" value="PyrdxlP-dep_Trfase"/>
</dbReference>
<evidence type="ECO:0000256" key="16">
    <source>
        <dbReference type="ARBA" id="ARBA00032693"/>
    </source>
</evidence>
<protein>
    <recommendedName>
        <fullName evidence="6 18">O-phosphoseryl-tRNA(Sec) selenium transferase</fullName>
        <ecNumber evidence="5 18">2.9.1.2</ecNumber>
    </recommendedName>
    <alternativeName>
        <fullName evidence="14 18">Selenocysteine synthase</fullName>
    </alternativeName>
    <alternativeName>
        <fullName evidence="15 18">Selenocysteinyl-tRNA(Sec) synthase</fullName>
    </alternativeName>
    <alternativeName>
        <fullName evidence="16 18">Sep-tRNA:Sec-tRNA synthase</fullName>
    </alternativeName>
</protein>
<evidence type="ECO:0000256" key="2">
    <source>
        <dbReference type="ARBA" id="ARBA00002552"/>
    </source>
</evidence>
<comment type="subcellular location">
    <subcellularLocation>
        <location evidence="18">Cytoplasm</location>
    </subcellularLocation>
</comment>
<evidence type="ECO:0000256" key="15">
    <source>
        <dbReference type="ARBA" id="ARBA00032048"/>
    </source>
</evidence>
<evidence type="ECO:0000256" key="6">
    <source>
        <dbReference type="ARBA" id="ARBA00021963"/>
    </source>
</evidence>
<keyword evidence="22" id="KW-1185">Reference proteome</keyword>
<evidence type="ECO:0000256" key="7">
    <source>
        <dbReference type="ARBA" id="ARBA00022555"/>
    </source>
</evidence>
<evidence type="ECO:0000256" key="12">
    <source>
        <dbReference type="ARBA" id="ARBA00023266"/>
    </source>
</evidence>
<accession>A0AAN7ZXD3</accession>
<feature type="binding site" evidence="19">
    <location>
        <position position="313"/>
    </location>
    <ligand>
        <name>substrate</name>
    </ligand>
</feature>
<dbReference type="EMBL" id="JAVRBK010000001">
    <property type="protein sequence ID" value="KAK5650558.1"/>
    <property type="molecule type" value="Genomic_DNA"/>
</dbReference>
<evidence type="ECO:0000256" key="20">
    <source>
        <dbReference type="PIRSR" id="PIRSR017689-50"/>
    </source>
</evidence>
<feature type="binding site" evidence="19">
    <location>
        <position position="75"/>
    </location>
    <ligand>
        <name>pyridoxal 5'-phosphate</name>
        <dbReference type="ChEBI" id="CHEBI:597326"/>
    </ligand>
</feature>
<dbReference type="SUPFAM" id="SSF53383">
    <property type="entry name" value="PLP-dependent transferases"/>
    <property type="match status" value="1"/>
</dbReference>
<feature type="modified residue" description="N6-(pyridoxal phosphate)lysine" evidence="20">
    <location>
        <position position="284"/>
    </location>
</feature>
<evidence type="ECO:0000256" key="11">
    <source>
        <dbReference type="ARBA" id="ARBA00022917"/>
    </source>
</evidence>
<feature type="binding site" evidence="19">
    <location>
        <position position="395"/>
    </location>
    <ligand>
        <name>tRNA</name>
        <dbReference type="ChEBI" id="CHEBI:17843"/>
    </ligand>
</feature>
<keyword evidence="10 18" id="KW-0663">Pyridoxal phosphate</keyword>
<evidence type="ECO:0000256" key="1">
    <source>
        <dbReference type="ARBA" id="ARBA00001933"/>
    </source>
</evidence>
<dbReference type="GO" id="GO:0005737">
    <property type="term" value="C:cytoplasm"/>
    <property type="evidence" value="ECO:0007669"/>
    <property type="project" value="UniProtKB-SubCell"/>
</dbReference>
<evidence type="ECO:0000256" key="10">
    <source>
        <dbReference type="ARBA" id="ARBA00022898"/>
    </source>
</evidence>
<evidence type="ECO:0000256" key="17">
    <source>
        <dbReference type="ARBA" id="ARBA00048808"/>
    </source>
</evidence>
<proteinExistence type="inferred from homology"/>
<dbReference type="PANTHER" id="PTHR12944">
    <property type="entry name" value="SOLUBLE LIVER ANTIGEN/LIVER PANCREAS ANTIGEN"/>
    <property type="match status" value="1"/>
</dbReference>
<evidence type="ECO:0000313" key="22">
    <source>
        <dbReference type="Proteomes" id="UP001329430"/>
    </source>
</evidence>
<dbReference type="Pfam" id="PF05889">
    <property type="entry name" value="SepSecS"/>
    <property type="match status" value="1"/>
</dbReference>
<organism evidence="21 22">
    <name type="scientific">Pyrocoelia pectoralis</name>
    <dbReference type="NCBI Taxonomy" id="417401"/>
    <lineage>
        <taxon>Eukaryota</taxon>
        <taxon>Metazoa</taxon>
        <taxon>Ecdysozoa</taxon>
        <taxon>Arthropoda</taxon>
        <taxon>Hexapoda</taxon>
        <taxon>Insecta</taxon>
        <taxon>Pterygota</taxon>
        <taxon>Neoptera</taxon>
        <taxon>Endopterygota</taxon>
        <taxon>Coleoptera</taxon>
        <taxon>Polyphaga</taxon>
        <taxon>Elateriformia</taxon>
        <taxon>Elateroidea</taxon>
        <taxon>Lampyridae</taxon>
        <taxon>Lampyrinae</taxon>
        <taxon>Pyrocoelia</taxon>
    </lineage>
</organism>
<feature type="binding site" evidence="19">
    <location>
        <position position="460"/>
    </location>
    <ligand>
        <name>tRNA</name>
        <dbReference type="ChEBI" id="CHEBI:17843"/>
    </ligand>
</feature>
<feature type="binding site" evidence="19">
    <location>
        <position position="98"/>
    </location>
    <ligand>
        <name>substrate</name>
    </ligand>
</feature>
<dbReference type="GO" id="GO:0001514">
    <property type="term" value="P:selenocysteine incorporation"/>
    <property type="evidence" value="ECO:0007669"/>
    <property type="project" value="TreeGrafter"/>
</dbReference>
<reference evidence="21 22" key="1">
    <citation type="journal article" date="2024" name="Insects">
        <title>An Improved Chromosome-Level Genome Assembly of the Firefly Pyrocoelia pectoralis.</title>
        <authorList>
            <person name="Fu X."/>
            <person name="Meyer-Rochow V.B."/>
            <person name="Ballantyne L."/>
            <person name="Zhu X."/>
        </authorList>
    </citation>
    <scope>NUCLEOTIDE SEQUENCE [LARGE SCALE GENOMIC DNA]</scope>
    <source>
        <strain evidence="21">XCY_ONT2</strain>
    </source>
</reference>
<evidence type="ECO:0000256" key="5">
    <source>
        <dbReference type="ARBA" id="ARBA00012464"/>
    </source>
</evidence>
<dbReference type="Gene3D" id="3.40.640.10">
    <property type="entry name" value="Type I PLP-dependent aspartate aminotransferase-like (Major domain)"/>
    <property type="match status" value="1"/>
</dbReference>
<evidence type="ECO:0000256" key="14">
    <source>
        <dbReference type="ARBA" id="ARBA00030669"/>
    </source>
</evidence>
<dbReference type="GO" id="GO:0001717">
    <property type="term" value="P:conversion of seryl-tRNAsec to selenocys-tRNAsec"/>
    <property type="evidence" value="ECO:0007669"/>
    <property type="project" value="UniProtKB-UniRule"/>
</dbReference>
<evidence type="ECO:0000256" key="3">
    <source>
        <dbReference type="ARBA" id="ARBA00004822"/>
    </source>
</evidence>
<evidence type="ECO:0000256" key="18">
    <source>
        <dbReference type="PIRNR" id="PIRNR017689"/>
    </source>
</evidence>
<dbReference type="AlphaFoldDB" id="A0AAN7ZXD3"/>
<dbReference type="PIRSF" id="PIRSF017689">
    <property type="entry name" value="SepSecS"/>
    <property type="match status" value="1"/>
</dbReference>
<dbReference type="Proteomes" id="UP001329430">
    <property type="component" value="Chromosome 1"/>
</dbReference>
<feature type="binding site" evidence="19">
    <location>
        <position position="105"/>
    </location>
    <ligand>
        <name>substrate</name>
    </ligand>
</feature>
<comment type="cofactor">
    <cofactor evidence="1 18 20">
        <name>pyridoxal 5'-phosphate</name>
        <dbReference type="ChEBI" id="CHEBI:597326"/>
    </cofactor>
</comment>
<comment type="pathway">
    <text evidence="3 18">Aminoacyl-tRNA biosynthesis; selenocysteinyl-tRNA(Sec) biosynthesis; selenocysteinyl-tRNA(Sec) from L-seryl-tRNA(Sec) (archaeal/eukaryal route): step 2/2.</text>
</comment>
<sequence>MNSEAWSLASKFIPESYVRQSENACKNRENIIRQLLQHRKLPEIGWDNVSVETFLYQLSGMDSNNYRGNCGAGEREARFASELVRRRHYYFGHGIGRSGDLTEPQPKAAGSSLMYKLTNCLFQDLIKFMGIGAPHECIVVPVATGMALVLSMLSLRNILPSAKYVVWSRIDQKSCFKSILSAGFIPIVINTVKVGDQLQTDINLMEEKIKEVDKKNILCIMSTTACFAPRACDNIEEIALLCKKYDIPHIINNAYGLQSKVIMKRIQKAQMKGRVDVFVQSTDKNIMVPVGGAVIAAFNIGLLREISKTYPGRASSSPIIDSFITLLQLGKNGYQDLVTNRDKLYAYLKKELTTVAEKFGETLLSTPDNPISFAVTLCTIPTEDLTKLGSMLFWRNISGTRVVTTLETKTIEGHTFNGWGSHSESLKLPYLTAAASIGVQKDEIDAFIKKLNKVFLELQKKQR</sequence>
<dbReference type="GO" id="GO:0000049">
    <property type="term" value="F:tRNA binding"/>
    <property type="evidence" value="ECO:0007669"/>
    <property type="project" value="UniProtKB-UniRule"/>
</dbReference>
<gene>
    <name evidence="21" type="ORF">RI129_001587</name>
</gene>
<dbReference type="EC" id="2.9.1.2" evidence="5 18"/>
<feature type="site" description="May act as a substrate filter by repelling compounds with a negatively charged alpha-carboxylate" evidence="20">
    <location>
        <position position="74"/>
    </location>
</feature>
<keyword evidence="12 18" id="KW-0711">Selenium</keyword>
<dbReference type="InterPro" id="IPR008829">
    <property type="entry name" value="SepSecS/SepCysS"/>
</dbReference>
<comment type="catalytic activity">
    <reaction evidence="17 18">
        <text>O-phospho-L-seryl-tRNA(Sec) + selenophosphate + H2O = L-selenocysteinyl-tRNA(Sec) + 2 phosphate</text>
        <dbReference type="Rhea" id="RHEA:25041"/>
        <dbReference type="Rhea" id="RHEA-COMP:9743"/>
        <dbReference type="Rhea" id="RHEA-COMP:9947"/>
        <dbReference type="ChEBI" id="CHEBI:15377"/>
        <dbReference type="ChEBI" id="CHEBI:16144"/>
        <dbReference type="ChEBI" id="CHEBI:43474"/>
        <dbReference type="ChEBI" id="CHEBI:78551"/>
        <dbReference type="ChEBI" id="CHEBI:78573"/>
        <dbReference type="EC" id="2.9.1.2"/>
    </reaction>
</comment>
<dbReference type="InterPro" id="IPR019872">
    <property type="entry name" value="Sec-tRNA_Se_transferase"/>
</dbReference>